<dbReference type="InterPro" id="IPR016292">
    <property type="entry name" value="Epoxide_hydrolase"/>
</dbReference>
<dbReference type="PANTHER" id="PTHR21661:SF35">
    <property type="entry name" value="EPOXIDE HYDROLASE"/>
    <property type="match status" value="1"/>
</dbReference>
<feature type="active site" description="Proton acceptor" evidence="4">
    <location>
        <position position="366"/>
    </location>
</feature>
<name>A0A839RQA8_9ACTN</name>
<keyword evidence="2" id="KW-0058">Aromatic hydrocarbons catabolism</keyword>
<organism evidence="6 7">
    <name type="scientific">Hoyosella altamirensis</name>
    <dbReference type="NCBI Taxonomy" id="616997"/>
    <lineage>
        <taxon>Bacteria</taxon>
        <taxon>Bacillati</taxon>
        <taxon>Actinomycetota</taxon>
        <taxon>Actinomycetes</taxon>
        <taxon>Mycobacteriales</taxon>
        <taxon>Hoyosellaceae</taxon>
        <taxon>Hoyosella</taxon>
    </lineage>
</organism>
<keyword evidence="3" id="KW-0378">Hydrolase</keyword>
<comment type="caution">
    <text evidence="6">The sequence shown here is derived from an EMBL/GenBank/DDBJ whole genome shotgun (WGS) entry which is preliminary data.</text>
</comment>
<evidence type="ECO:0000256" key="2">
    <source>
        <dbReference type="ARBA" id="ARBA00022797"/>
    </source>
</evidence>
<dbReference type="RefSeq" id="WP_232322968.1">
    <property type="nucleotide sequence ID" value="NZ_BDDI01000008.1"/>
</dbReference>
<dbReference type="InterPro" id="IPR029058">
    <property type="entry name" value="AB_hydrolase_fold"/>
</dbReference>
<dbReference type="Gene3D" id="3.40.50.1820">
    <property type="entry name" value="alpha/beta hydrolase"/>
    <property type="match status" value="1"/>
</dbReference>
<feature type="active site" description="Proton donor" evidence="4">
    <location>
        <position position="317"/>
    </location>
</feature>
<evidence type="ECO:0000313" key="6">
    <source>
        <dbReference type="EMBL" id="MBB3038499.1"/>
    </source>
</evidence>
<dbReference type="EMBL" id="JACHWS010000003">
    <property type="protein sequence ID" value="MBB3038499.1"/>
    <property type="molecule type" value="Genomic_DNA"/>
</dbReference>
<feature type="domain" description="Epoxide hydrolase N-terminal" evidence="5">
    <location>
        <begin position="13"/>
        <end position="117"/>
    </location>
</feature>
<dbReference type="AlphaFoldDB" id="A0A839RQA8"/>
<dbReference type="PIRSF" id="PIRSF001112">
    <property type="entry name" value="Epoxide_hydrolase"/>
    <property type="match status" value="1"/>
</dbReference>
<feature type="active site" description="Nucleophile" evidence="4">
    <location>
        <position position="187"/>
    </location>
</feature>
<dbReference type="SUPFAM" id="SSF53474">
    <property type="entry name" value="alpha/beta-Hydrolases"/>
    <property type="match status" value="1"/>
</dbReference>
<evidence type="ECO:0000256" key="3">
    <source>
        <dbReference type="ARBA" id="ARBA00022801"/>
    </source>
</evidence>
<dbReference type="Proteomes" id="UP000567922">
    <property type="component" value="Unassembled WGS sequence"/>
</dbReference>
<dbReference type="InterPro" id="IPR010497">
    <property type="entry name" value="Epoxide_hydro_N"/>
</dbReference>
<dbReference type="Pfam" id="PF06441">
    <property type="entry name" value="EHN"/>
    <property type="match status" value="1"/>
</dbReference>
<comment type="similarity">
    <text evidence="1">Belongs to the peptidase S33 family.</text>
</comment>
<sequence length="388" mass="43256">MTTSHEPPREMPAPFRINVRQDQIDDLNDRLARTRWPDDLPGAGWKYGVPGWYLKELADYWRSSYDWRTHEAQLNEHPQYLAEIDGQQIHFMHIRSPESDALPLLLIHGWPSSIVDFSAMISPLTSPRTHAAAPSDAFHLVIPSLPGFGFSGPTRNKGEATTSNYATVLKKLMKQLGYDRYGAHGGDLGSLVAPELGRIDTRHVVGVHMNGPLTVPAWDADPAMFPEEEQEPLAQLMSWAEGEGSGYAAIQGDRPQNIAYGLVDSPAAQLAWITEHFKNLTDPAKELPEDAVDKDQLLTNVSIYWFTATAGSSARIYKESTDWGESKESSGVPTGAAIFPGDVTLRSILERENNVVHWSRFERGGHFAAMEVPDLLTEDIQTFFRPLR</sequence>
<proteinExistence type="inferred from homology"/>
<evidence type="ECO:0000256" key="1">
    <source>
        <dbReference type="ARBA" id="ARBA00010088"/>
    </source>
</evidence>
<keyword evidence="7" id="KW-1185">Reference proteome</keyword>
<dbReference type="PANTHER" id="PTHR21661">
    <property type="entry name" value="EPOXIDE HYDROLASE 1-RELATED"/>
    <property type="match status" value="1"/>
</dbReference>
<evidence type="ECO:0000313" key="7">
    <source>
        <dbReference type="Proteomes" id="UP000567922"/>
    </source>
</evidence>
<reference evidence="6 7" key="1">
    <citation type="submission" date="2020-08" db="EMBL/GenBank/DDBJ databases">
        <title>Sequencing the genomes of 1000 actinobacteria strains.</title>
        <authorList>
            <person name="Klenk H.-P."/>
        </authorList>
    </citation>
    <scope>NUCLEOTIDE SEQUENCE [LARGE SCALE GENOMIC DNA]</scope>
    <source>
        <strain evidence="6 7">DSM 45258</strain>
    </source>
</reference>
<protein>
    <submittedName>
        <fullName evidence="6">Pimeloyl-ACP methyl ester carboxylesterase</fullName>
    </submittedName>
</protein>
<evidence type="ECO:0000259" key="5">
    <source>
        <dbReference type="Pfam" id="PF06441"/>
    </source>
</evidence>
<accession>A0A839RQA8</accession>
<dbReference type="InterPro" id="IPR000639">
    <property type="entry name" value="Epox_hydrolase-like"/>
</dbReference>
<dbReference type="PRINTS" id="PR00412">
    <property type="entry name" value="EPOXHYDRLASE"/>
</dbReference>
<evidence type="ECO:0000256" key="4">
    <source>
        <dbReference type="PIRSR" id="PIRSR001112-1"/>
    </source>
</evidence>
<dbReference type="GO" id="GO:0097176">
    <property type="term" value="P:epoxide metabolic process"/>
    <property type="evidence" value="ECO:0007669"/>
    <property type="project" value="TreeGrafter"/>
</dbReference>
<dbReference type="GO" id="GO:0004301">
    <property type="term" value="F:epoxide hydrolase activity"/>
    <property type="evidence" value="ECO:0007669"/>
    <property type="project" value="TreeGrafter"/>
</dbReference>
<gene>
    <name evidence="6" type="ORF">FHU29_002968</name>
</gene>